<evidence type="ECO:0000313" key="2">
    <source>
        <dbReference type="Proteomes" id="UP000298663"/>
    </source>
</evidence>
<dbReference type="Proteomes" id="UP000298663">
    <property type="component" value="Unassembled WGS sequence"/>
</dbReference>
<sequence length="148" mass="16215">MDVSNFTYDALTTVRVFPEFFIFSIISTCCILHNDDCFSSCDSLPVPKSQLLGEIVGVVSVGHHSCKGTFSLCCRFGNVLDLCDAAEPIIAASVDEPDSRHPSFHLPLCNRKFFSCCLRCGPGFATIQHRREDALVVQPPLPSNLDAC</sequence>
<proteinExistence type="predicted"/>
<comment type="caution">
    <text evidence="1">The sequence shown here is derived from an EMBL/GenBank/DDBJ whole genome shotgun (WGS) entry which is preliminary data.</text>
</comment>
<keyword evidence="2" id="KW-1185">Reference proteome</keyword>
<dbReference type="EMBL" id="AZBU02000002">
    <property type="protein sequence ID" value="TKR96155.1"/>
    <property type="molecule type" value="Genomic_DNA"/>
</dbReference>
<reference evidence="1 2" key="2">
    <citation type="journal article" date="2019" name="G3 (Bethesda)">
        <title>Hybrid Assembly of the Genome of the Entomopathogenic Nematode Steinernema carpocapsae Identifies the X-Chromosome.</title>
        <authorList>
            <person name="Serra L."/>
            <person name="Macchietto M."/>
            <person name="Macias-Munoz A."/>
            <person name="McGill C.J."/>
            <person name="Rodriguez I.M."/>
            <person name="Rodriguez B."/>
            <person name="Murad R."/>
            <person name="Mortazavi A."/>
        </authorList>
    </citation>
    <scope>NUCLEOTIDE SEQUENCE [LARGE SCALE GENOMIC DNA]</scope>
    <source>
        <strain evidence="1 2">ALL</strain>
    </source>
</reference>
<organism evidence="1 2">
    <name type="scientific">Steinernema carpocapsae</name>
    <name type="common">Entomopathogenic nematode</name>
    <dbReference type="NCBI Taxonomy" id="34508"/>
    <lineage>
        <taxon>Eukaryota</taxon>
        <taxon>Metazoa</taxon>
        <taxon>Ecdysozoa</taxon>
        <taxon>Nematoda</taxon>
        <taxon>Chromadorea</taxon>
        <taxon>Rhabditida</taxon>
        <taxon>Tylenchina</taxon>
        <taxon>Panagrolaimomorpha</taxon>
        <taxon>Strongyloidoidea</taxon>
        <taxon>Steinernematidae</taxon>
        <taxon>Steinernema</taxon>
    </lineage>
</organism>
<protein>
    <submittedName>
        <fullName evidence="1">Uncharacterized protein</fullName>
    </submittedName>
</protein>
<gene>
    <name evidence="1" type="ORF">L596_010216</name>
</gene>
<dbReference type="AlphaFoldDB" id="A0A4V6A6T1"/>
<name>A0A4V6A6T1_STECR</name>
<evidence type="ECO:0000313" key="1">
    <source>
        <dbReference type="EMBL" id="TKR96155.1"/>
    </source>
</evidence>
<accession>A0A4V6A6T1</accession>
<reference evidence="1 2" key="1">
    <citation type="journal article" date="2015" name="Genome Biol.">
        <title>Comparative genomics of Steinernema reveals deeply conserved gene regulatory networks.</title>
        <authorList>
            <person name="Dillman A.R."/>
            <person name="Macchietto M."/>
            <person name="Porter C.F."/>
            <person name="Rogers A."/>
            <person name="Williams B."/>
            <person name="Antoshechkin I."/>
            <person name="Lee M.M."/>
            <person name="Goodwin Z."/>
            <person name="Lu X."/>
            <person name="Lewis E.E."/>
            <person name="Goodrich-Blair H."/>
            <person name="Stock S.P."/>
            <person name="Adams B.J."/>
            <person name="Sternberg P.W."/>
            <person name="Mortazavi A."/>
        </authorList>
    </citation>
    <scope>NUCLEOTIDE SEQUENCE [LARGE SCALE GENOMIC DNA]</scope>
    <source>
        <strain evidence="1 2">ALL</strain>
    </source>
</reference>